<dbReference type="SUPFAM" id="SSF110087">
    <property type="entry name" value="DR1885-like metal-binding protein"/>
    <property type="match status" value="1"/>
</dbReference>
<dbReference type="RefSeq" id="WP_005942461.1">
    <property type="nucleotide sequence ID" value="NZ_ATVK01000058.1"/>
</dbReference>
<protein>
    <recommendedName>
        <fullName evidence="3">Copper chaperone PCu(A)C</fullName>
    </recommendedName>
</protein>
<reference evidence="1 2" key="1">
    <citation type="submission" date="2012-12" db="EMBL/GenBank/DDBJ databases">
        <title>Whole genome shotgun sequence of Gordonia hirsuta NBRC 16056.</title>
        <authorList>
            <person name="Isaki-Nakamura S."/>
            <person name="Hosoyama A."/>
            <person name="Tsuchikane K."/>
            <person name="Katsumata H."/>
            <person name="Baba S."/>
            <person name="Yamazaki S."/>
            <person name="Fujita N."/>
        </authorList>
    </citation>
    <scope>NUCLEOTIDE SEQUENCE [LARGE SCALE GENOMIC DNA]</scope>
    <source>
        <strain evidence="1 2">NBRC 16056</strain>
    </source>
</reference>
<dbReference type="PROSITE" id="PS51257">
    <property type="entry name" value="PROKAR_LIPOPROTEIN"/>
    <property type="match status" value="1"/>
</dbReference>
<dbReference type="InterPro" id="IPR058248">
    <property type="entry name" value="Lxx211020-like"/>
</dbReference>
<sequence length="171" mass="17837">MATRRTFRPAAAIVAAAAPLLILTGCSSTDSSPAADSAAAQQQDRLVVTDQWVKAAPEGMTALFATLTNPGDSEVRVVSGTSPAAGKVELHEMAVSGGENVMREKKDGFVIPGRGTLTLAPGGDHIMLMDLKGPINAGQTVEVDLRMADGSTQKVRAMARDFAGNQENYQP</sequence>
<dbReference type="PANTHER" id="PTHR36302:SF1">
    <property type="entry name" value="COPPER CHAPERONE PCU(A)C"/>
    <property type="match status" value="1"/>
</dbReference>
<evidence type="ECO:0000313" key="1">
    <source>
        <dbReference type="EMBL" id="GAC58408.1"/>
    </source>
</evidence>
<name>L7LEC5_9ACTN</name>
<dbReference type="OrthoDB" id="9796962at2"/>
<dbReference type="Gene3D" id="2.60.40.1890">
    <property type="entry name" value="PCu(A)C copper chaperone"/>
    <property type="match status" value="1"/>
</dbReference>
<proteinExistence type="predicted"/>
<accession>L7LEC5</accession>
<dbReference type="Pfam" id="PF04314">
    <property type="entry name" value="PCuAC"/>
    <property type="match status" value="1"/>
</dbReference>
<dbReference type="InterPro" id="IPR036182">
    <property type="entry name" value="PCuAC_sf"/>
</dbReference>
<dbReference type="PANTHER" id="PTHR36302">
    <property type="entry name" value="BLR7088 PROTEIN"/>
    <property type="match status" value="1"/>
</dbReference>
<dbReference type="eggNOG" id="COG2847">
    <property type="taxonomic scope" value="Bacteria"/>
</dbReference>
<evidence type="ECO:0008006" key="3">
    <source>
        <dbReference type="Google" id="ProtNLM"/>
    </source>
</evidence>
<evidence type="ECO:0000313" key="2">
    <source>
        <dbReference type="Proteomes" id="UP000053405"/>
    </source>
</evidence>
<dbReference type="Proteomes" id="UP000053405">
    <property type="component" value="Unassembled WGS sequence"/>
</dbReference>
<dbReference type="InterPro" id="IPR007410">
    <property type="entry name" value="LpqE-like"/>
</dbReference>
<keyword evidence="2" id="KW-1185">Reference proteome</keyword>
<dbReference type="STRING" id="1121927.GOHSU_38_00470"/>
<gene>
    <name evidence="1" type="ORF">GOHSU_38_00470</name>
</gene>
<comment type="caution">
    <text evidence="1">The sequence shown here is derived from an EMBL/GenBank/DDBJ whole genome shotgun (WGS) entry which is preliminary data.</text>
</comment>
<organism evidence="1 2">
    <name type="scientific">Gordonia hirsuta DSM 44140 = NBRC 16056</name>
    <dbReference type="NCBI Taxonomy" id="1121927"/>
    <lineage>
        <taxon>Bacteria</taxon>
        <taxon>Bacillati</taxon>
        <taxon>Actinomycetota</taxon>
        <taxon>Actinomycetes</taxon>
        <taxon>Mycobacteriales</taxon>
        <taxon>Gordoniaceae</taxon>
        <taxon>Gordonia</taxon>
    </lineage>
</organism>
<dbReference type="AlphaFoldDB" id="L7LEC5"/>
<dbReference type="EMBL" id="BANT01000038">
    <property type="protein sequence ID" value="GAC58408.1"/>
    <property type="molecule type" value="Genomic_DNA"/>
</dbReference>